<reference evidence="6 7" key="1">
    <citation type="submission" date="2018-04" db="EMBL/GenBank/DDBJ databases">
        <title>Novel actinobacteria from marine sediment.</title>
        <authorList>
            <person name="Ng Z.Y."/>
            <person name="Tan G.Y.A."/>
        </authorList>
    </citation>
    <scope>NUCLEOTIDE SEQUENCE [LARGE SCALE GENOMIC DNA]</scope>
    <source>
        <strain evidence="6 7">TPS81</strain>
    </source>
</reference>
<gene>
    <name evidence="6" type="ORF">DEF24_23970</name>
</gene>
<evidence type="ECO:0000313" key="6">
    <source>
        <dbReference type="EMBL" id="RCV50680.1"/>
    </source>
</evidence>
<keyword evidence="7" id="KW-1185">Reference proteome</keyword>
<dbReference type="PANTHER" id="PTHR11048">
    <property type="entry name" value="PRENYLTRANSFERASES"/>
    <property type="match status" value="1"/>
</dbReference>
<feature type="transmembrane region" description="Helical" evidence="5">
    <location>
        <begin position="138"/>
        <end position="154"/>
    </location>
</feature>
<dbReference type="InterPro" id="IPR044878">
    <property type="entry name" value="UbiA_sf"/>
</dbReference>
<feature type="transmembrane region" description="Helical" evidence="5">
    <location>
        <begin position="178"/>
        <end position="199"/>
    </location>
</feature>
<dbReference type="InterPro" id="IPR000537">
    <property type="entry name" value="UbiA_prenyltransferase"/>
</dbReference>
<dbReference type="Pfam" id="PF01040">
    <property type="entry name" value="UbiA"/>
    <property type="match status" value="1"/>
</dbReference>
<evidence type="ECO:0000256" key="2">
    <source>
        <dbReference type="ARBA" id="ARBA00022692"/>
    </source>
</evidence>
<accession>A0A368SZ55</accession>
<keyword evidence="3 5" id="KW-1133">Transmembrane helix</keyword>
<dbReference type="AlphaFoldDB" id="A0A368SZ55"/>
<dbReference type="GO" id="GO:0009247">
    <property type="term" value="P:glycolipid biosynthetic process"/>
    <property type="evidence" value="ECO:0007669"/>
    <property type="project" value="TreeGrafter"/>
</dbReference>
<dbReference type="Proteomes" id="UP000253318">
    <property type="component" value="Unassembled WGS sequence"/>
</dbReference>
<dbReference type="GO" id="GO:0005886">
    <property type="term" value="C:plasma membrane"/>
    <property type="evidence" value="ECO:0007669"/>
    <property type="project" value="TreeGrafter"/>
</dbReference>
<evidence type="ECO:0000313" key="7">
    <source>
        <dbReference type="Proteomes" id="UP000253318"/>
    </source>
</evidence>
<keyword evidence="2 5" id="KW-0812">Transmembrane</keyword>
<feature type="transmembrane region" description="Helical" evidence="5">
    <location>
        <begin position="211"/>
        <end position="231"/>
    </location>
</feature>
<evidence type="ECO:0000256" key="4">
    <source>
        <dbReference type="ARBA" id="ARBA00023136"/>
    </source>
</evidence>
<feature type="transmembrane region" description="Helical" evidence="5">
    <location>
        <begin position="243"/>
        <end position="262"/>
    </location>
</feature>
<comment type="caution">
    <text evidence="6">The sequence shown here is derived from an EMBL/GenBank/DDBJ whole genome shotgun (WGS) entry which is preliminary data.</text>
</comment>
<evidence type="ECO:0000256" key="3">
    <source>
        <dbReference type="ARBA" id="ARBA00022989"/>
    </source>
</evidence>
<dbReference type="InterPro" id="IPR039653">
    <property type="entry name" value="Prenyltransferase"/>
</dbReference>
<feature type="transmembrane region" description="Helical" evidence="5">
    <location>
        <begin position="61"/>
        <end position="83"/>
    </location>
</feature>
<dbReference type="OrthoDB" id="9803632at2"/>
<keyword evidence="4 5" id="KW-0472">Membrane</keyword>
<keyword evidence="6" id="KW-0808">Transferase</keyword>
<protein>
    <submittedName>
        <fullName evidence="6">Prenyltransferase</fullName>
    </submittedName>
</protein>
<sequence>MALPALTLSRWDPGSVAAVLWATALFTLASVAVYTLNDILDRERDRRHPSKRYRPIASGELGVPAAWCYLGVVCVLLGIGVVLGSLPRTWPVLAYLVLNLAYSFRLKHVSIVDAFTVAAGFTLRALLGYLVLDAAPSPWLLLTVLSACLLLSFGKRRRELAAGSSGHRPALVGYSVQLADYLILVSAALALGAHTIFLLAGPESGGGSTALIVVTVAAAVFALFRYLQILVVGSGGGDPVRTLLGDQPLLIAGALWVAVFLVT</sequence>
<name>A0A368SZ55_9ACTN</name>
<dbReference type="PANTHER" id="PTHR11048:SF5">
    <property type="entry name" value="DECAPRENYL-PHOSPHATE PHOSPHORIBOSYLTRANSFERASE"/>
    <property type="match status" value="1"/>
</dbReference>
<dbReference type="Gene3D" id="1.10.357.140">
    <property type="entry name" value="UbiA prenyltransferase"/>
    <property type="match status" value="1"/>
</dbReference>
<proteinExistence type="predicted"/>
<dbReference type="EMBL" id="QEIN01000274">
    <property type="protein sequence ID" value="RCV50680.1"/>
    <property type="molecule type" value="Genomic_DNA"/>
</dbReference>
<evidence type="ECO:0000256" key="5">
    <source>
        <dbReference type="SAM" id="Phobius"/>
    </source>
</evidence>
<organism evidence="6 7">
    <name type="scientific">Marinitenerispora sediminis</name>
    <dbReference type="NCBI Taxonomy" id="1931232"/>
    <lineage>
        <taxon>Bacteria</taxon>
        <taxon>Bacillati</taxon>
        <taxon>Actinomycetota</taxon>
        <taxon>Actinomycetes</taxon>
        <taxon>Streptosporangiales</taxon>
        <taxon>Nocardiopsidaceae</taxon>
        <taxon>Marinitenerispora</taxon>
    </lineage>
</organism>
<dbReference type="GO" id="GO:0016765">
    <property type="term" value="F:transferase activity, transferring alkyl or aryl (other than methyl) groups"/>
    <property type="evidence" value="ECO:0007669"/>
    <property type="project" value="InterPro"/>
</dbReference>
<feature type="transmembrane region" description="Helical" evidence="5">
    <location>
        <begin position="20"/>
        <end position="40"/>
    </location>
</feature>
<evidence type="ECO:0000256" key="1">
    <source>
        <dbReference type="ARBA" id="ARBA00004141"/>
    </source>
</evidence>
<comment type="subcellular location">
    <subcellularLocation>
        <location evidence="1">Membrane</location>
        <topology evidence="1">Multi-pass membrane protein</topology>
    </subcellularLocation>
</comment>
<dbReference type="CDD" id="cd13963">
    <property type="entry name" value="PT_UbiA_2"/>
    <property type="match status" value="1"/>
</dbReference>
<feature type="transmembrane region" description="Helical" evidence="5">
    <location>
        <begin position="111"/>
        <end position="132"/>
    </location>
</feature>